<evidence type="ECO:0000256" key="1">
    <source>
        <dbReference type="ARBA" id="ARBA00023125"/>
    </source>
</evidence>
<dbReference type="GO" id="GO:0003700">
    <property type="term" value="F:DNA-binding transcription factor activity"/>
    <property type="evidence" value="ECO:0007669"/>
    <property type="project" value="TreeGrafter"/>
</dbReference>
<dbReference type="PRINTS" id="PR00455">
    <property type="entry name" value="HTHTETR"/>
</dbReference>
<dbReference type="PANTHER" id="PTHR30055">
    <property type="entry name" value="HTH-TYPE TRANSCRIPTIONAL REGULATOR RUTR"/>
    <property type="match status" value="1"/>
</dbReference>
<name>A0A2C9D6L9_9HYPH</name>
<dbReference type="Proteomes" id="UP000223606">
    <property type="component" value="Chromosome 1"/>
</dbReference>
<evidence type="ECO:0000256" key="3">
    <source>
        <dbReference type="SAM" id="MobiDB-lite"/>
    </source>
</evidence>
<dbReference type="InterPro" id="IPR001647">
    <property type="entry name" value="HTH_TetR"/>
</dbReference>
<feature type="domain" description="HTH tetR-type" evidence="4">
    <location>
        <begin position="80"/>
        <end position="140"/>
    </location>
</feature>
<dbReference type="PANTHER" id="PTHR30055:SF226">
    <property type="entry name" value="HTH-TYPE TRANSCRIPTIONAL REGULATOR PKSA"/>
    <property type="match status" value="1"/>
</dbReference>
<accession>A0A2C9D6L9</accession>
<dbReference type="GO" id="GO:0000976">
    <property type="term" value="F:transcription cis-regulatory region binding"/>
    <property type="evidence" value="ECO:0007669"/>
    <property type="project" value="TreeGrafter"/>
</dbReference>
<gene>
    <name evidence="5" type="ORF">HDIA_1850</name>
</gene>
<evidence type="ECO:0000259" key="4">
    <source>
        <dbReference type="PROSITE" id="PS50977"/>
    </source>
</evidence>
<protein>
    <submittedName>
        <fullName evidence="5">DNA-binding transcriptional repressor AcrR</fullName>
    </submittedName>
</protein>
<dbReference type="Gene3D" id="1.10.357.10">
    <property type="entry name" value="Tetracycline Repressor, domain 2"/>
    <property type="match status" value="1"/>
</dbReference>
<dbReference type="InterPro" id="IPR050109">
    <property type="entry name" value="HTH-type_TetR-like_transc_reg"/>
</dbReference>
<reference evidence="6" key="1">
    <citation type="submission" date="2017-09" db="EMBL/GenBank/DDBJ databases">
        <title>Genome sequence of Nannocystis excedens DSM 71.</title>
        <authorList>
            <person name="Blom J."/>
        </authorList>
    </citation>
    <scope>NUCLEOTIDE SEQUENCE [LARGE SCALE GENOMIC DNA]</scope>
    <source>
        <strain evidence="6">type strain: E19</strain>
    </source>
</reference>
<dbReference type="InterPro" id="IPR036271">
    <property type="entry name" value="Tet_transcr_reg_TetR-rel_C_sf"/>
</dbReference>
<evidence type="ECO:0000313" key="6">
    <source>
        <dbReference type="Proteomes" id="UP000223606"/>
    </source>
</evidence>
<evidence type="ECO:0000313" key="5">
    <source>
        <dbReference type="EMBL" id="SON55391.1"/>
    </source>
</evidence>
<dbReference type="AlphaFoldDB" id="A0A2C9D6L9"/>
<keyword evidence="6" id="KW-1185">Reference proteome</keyword>
<dbReference type="Pfam" id="PF14246">
    <property type="entry name" value="TetR_C_7"/>
    <property type="match status" value="1"/>
</dbReference>
<dbReference type="SUPFAM" id="SSF46689">
    <property type="entry name" value="Homeodomain-like"/>
    <property type="match status" value="1"/>
</dbReference>
<dbReference type="InterPro" id="IPR009057">
    <property type="entry name" value="Homeodomain-like_sf"/>
</dbReference>
<keyword evidence="1 2" id="KW-0238">DNA-binding</keyword>
<feature type="DNA-binding region" description="H-T-H motif" evidence="2">
    <location>
        <begin position="103"/>
        <end position="122"/>
    </location>
</feature>
<dbReference type="InterPro" id="IPR039536">
    <property type="entry name" value="TetR_C_Proteobacteria"/>
</dbReference>
<sequence>MWTAALLERGRFTACLPAGVKAGLNPPALGNPDNSYFGNLQFSNKDFSLTGMTVTETTQAMPDVRAKKRGRGRPQVRSDEETKSAIIDAASEQFKKAGFAQANICTIAQTAGISTKTLYRLFPTKADLFGELVTTKISRYILVLDEASLAAMGLREGLERLLLAYGRLTLSTDAIAITRLVLGESDRFPVIAKVFIENAINRTSVAMEKWITLQAERGLISVDAPKLTTGMLRGMMVMEPQRSVMLGQLAEIPDEEVIARSKACAKLFLDGCAT</sequence>
<proteinExistence type="predicted"/>
<dbReference type="EMBL" id="LT960614">
    <property type="protein sequence ID" value="SON55391.1"/>
    <property type="molecule type" value="Genomic_DNA"/>
</dbReference>
<organism evidence="5 6">
    <name type="scientific">Hartmannibacter diazotrophicus</name>
    <dbReference type="NCBI Taxonomy" id="1482074"/>
    <lineage>
        <taxon>Bacteria</taxon>
        <taxon>Pseudomonadati</taxon>
        <taxon>Pseudomonadota</taxon>
        <taxon>Alphaproteobacteria</taxon>
        <taxon>Hyphomicrobiales</taxon>
        <taxon>Pleomorphomonadaceae</taxon>
        <taxon>Hartmannibacter</taxon>
    </lineage>
</organism>
<dbReference type="Pfam" id="PF00440">
    <property type="entry name" value="TetR_N"/>
    <property type="match status" value="1"/>
</dbReference>
<dbReference type="KEGG" id="hdi:HDIA_1850"/>
<evidence type="ECO:0000256" key="2">
    <source>
        <dbReference type="PROSITE-ProRule" id="PRU00335"/>
    </source>
</evidence>
<dbReference type="PROSITE" id="PS50977">
    <property type="entry name" value="HTH_TETR_2"/>
    <property type="match status" value="1"/>
</dbReference>
<dbReference type="SUPFAM" id="SSF48498">
    <property type="entry name" value="Tetracyclin repressor-like, C-terminal domain"/>
    <property type="match status" value="1"/>
</dbReference>
<feature type="region of interest" description="Disordered" evidence="3">
    <location>
        <begin position="58"/>
        <end position="82"/>
    </location>
</feature>